<feature type="region of interest" description="Disordered" evidence="1">
    <location>
        <begin position="258"/>
        <end position="290"/>
    </location>
</feature>
<proteinExistence type="predicted"/>
<dbReference type="InParanoid" id="A0A067PQZ4"/>
<reference evidence="3" key="1">
    <citation type="journal article" date="2014" name="Proc. Natl. Acad. Sci. U.S.A.">
        <title>Extensive sampling of basidiomycete genomes demonstrates inadequacy of the white-rot/brown-rot paradigm for wood decay fungi.</title>
        <authorList>
            <person name="Riley R."/>
            <person name="Salamov A.A."/>
            <person name="Brown D.W."/>
            <person name="Nagy L.G."/>
            <person name="Floudas D."/>
            <person name="Held B.W."/>
            <person name="Levasseur A."/>
            <person name="Lombard V."/>
            <person name="Morin E."/>
            <person name="Otillar R."/>
            <person name="Lindquist E.A."/>
            <person name="Sun H."/>
            <person name="LaButti K.M."/>
            <person name="Schmutz J."/>
            <person name="Jabbour D."/>
            <person name="Luo H."/>
            <person name="Baker S.E."/>
            <person name="Pisabarro A.G."/>
            <person name="Walton J.D."/>
            <person name="Blanchette R.A."/>
            <person name="Henrissat B."/>
            <person name="Martin F."/>
            <person name="Cullen D."/>
            <person name="Hibbett D.S."/>
            <person name="Grigoriev I.V."/>
        </authorList>
    </citation>
    <scope>NUCLEOTIDE SEQUENCE [LARGE SCALE GENOMIC DNA]</scope>
    <source>
        <strain evidence="3">MUCL 33604</strain>
    </source>
</reference>
<dbReference type="Proteomes" id="UP000027265">
    <property type="component" value="Unassembled WGS sequence"/>
</dbReference>
<dbReference type="AlphaFoldDB" id="A0A067PQZ4"/>
<dbReference type="OrthoDB" id="2922289at2759"/>
<evidence type="ECO:0000256" key="1">
    <source>
        <dbReference type="SAM" id="MobiDB-lite"/>
    </source>
</evidence>
<feature type="compositionally biased region" description="Low complexity" evidence="1">
    <location>
        <begin position="269"/>
        <end position="290"/>
    </location>
</feature>
<dbReference type="EMBL" id="KL197732">
    <property type="protein sequence ID" value="KDQ53732.1"/>
    <property type="molecule type" value="Genomic_DNA"/>
</dbReference>
<keyword evidence="3" id="KW-1185">Reference proteome</keyword>
<evidence type="ECO:0000313" key="2">
    <source>
        <dbReference type="EMBL" id="KDQ53732.1"/>
    </source>
</evidence>
<dbReference type="Pfam" id="PF07927">
    <property type="entry name" value="HicA_toxin"/>
    <property type="match status" value="1"/>
</dbReference>
<organism evidence="2 3">
    <name type="scientific">Jaapia argillacea MUCL 33604</name>
    <dbReference type="NCBI Taxonomy" id="933084"/>
    <lineage>
        <taxon>Eukaryota</taxon>
        <taxon>Fungi</taxon>
        <taxon>Dikarya</taxon>
        <taxon>Basidiomycota</taxon>
        <taxon>Agaricomycotina</taxon>
        <taxon>Agaricomycetes</taxon>
        <taxon>Agaricomycetidae</taxon>
        <taxon>Jaapiales</taxon>
        <taxon>Jaapiaceae</taxon>
        <taxon>Jaapia</taxon>
    </lineage>
</organism>
<feature type="compositionally biased region" description="Polar residues" evidence="1">
    <location>
        <begin position="323"/>
        <end position="332"/>
    </location>
</feature>
<dbReference type="PANTHER" id="PTHR40788">
    <property type="entry name" value="CLR5 DOMAIN-CONTAINING PROTEIN-RELATED"/>
    <property type="match status" value="1"/>
</dbReference>
<dbReference type="PANTHER" id="PTHR40788:SF2">
    <property type="entry name" value="CLR5 DOMAIN-CONTAINING PROTEIN"/>
    <property type="match status" value="1"/>
</dbReference>
<dbReference type="InterPro" id="IPR012933">
    <property type="entry name" value="HicA_mRNA_interferase"/>
</dbReference>
<evidence type="ECO:0000313" key="3">
    <source>
        <dbReference type="Proteomes" id="UP000027265"/>
    </source>
</evidence>
<sequence>MAGNLGNLFLLGFVIDSPHRLDTVEGLLDILEEFKDCDVLFIFETLQAATKFWGHILDKKLQTQLAASPLCSTKVTRVETKQILEQNWGYPQYRLEKTLSPTINTTELERKVLAFVVDDGIDEILAMYGAVTSATQTEKKQLDQVLFDSLGDHAMVHELRAALFDSTLGQTLARMDLKREHEENWIFDWTMLMKSWYNETCRLSRATRSTKYLPSLEHVRDPANFKAMWEYIDNGLAGYGWRSKDPYVRNLFGLFIPKDTTPPPPTRQPEPQIQQRPPSQSPSDPVVPTPSLLEVIDTQSRAMSGHAYMSSVDEESRTKGKSRPTSIHTPTQGRGPLDVNNVEEENAQKRNVFQLGRKIVKVFRRFLEDDNVEDPNLKKGQLRWNDFEKAMTKIGFRVKQTCGSSVRFDPPVDLKDSPSITFHKPHPDPVLTPGLIRRIGYRLHRRFGWKAGDFVIVDKTFQAPGDNE</sequence>
<protein>
    <submittedName>
        <fullName evidence="2">Uncharacterized protein</fullName>
    </submittedName>
</protein>
<gene>
    <name evidence="2" type="ORF">JAAARDRAFT_61117</name>
</gene>
<accession>A0A067PQZ4</accession>
<dbReference type="STRING" id="933084.A0A067PQZ4"/>
<dbReference type="GO" id="GO:0003729">
    <property type="term" value="F:mRNA binding"/>
    <property type="evidence" value="ECO:0007669"/>
    <property type="project" value="InterPro"/>
</dbReference>
<name>A0A067PQZ4_9AGAM</name>
<dbReference type="HOGENOM" id="CLU_584020_0_0_1"/>
<feature type="region of interest" description="Disordered" evidence="1">
    <location>
        <begin position="303"/>
        <end position="339"/>
    </location>
</feature>